<accession>A0A7J8AM85</accession>
<name>A0A7J8AM85_MYOMY</name>
<evidence type="ECO:0000313" key="2">
    <source>
        <dbReference type="Proteomes" id="UP000527355"/>
    </source>
</evidence>
<sequence>MPLQNLLKRPRETGTNRGRFAGMQMHSVCQPVTWWSNATVKLGCLGSDPDTSSCATNSCTLHPDFSICKMGMVQNFLQGVTELFTNEHTCSSRLPGTHGERSWLTVHWILMLTPRDHMEIQGGVICPRHKLI</sequence>
<proteinExistence type="predicted"/>
<reference evidence="1 2" key="1">
    <citation type="journal article" date="2020" name="Nature">
        <title>Six reference-quality genomes reveal evolution of bat adaptations.</title>
        <authorList>
            <person name="Jebb D."/>
            <person name="Huang Z."/>
            <person name="Pippel M."/>
            <person name="Hughes G.M."/>
            <person name="Lavrichenko K."/>
            <person name="Devanna P."/>
            <person name="Winkler S."/>
            <person name="Jermiin L.S."/>
            <person name="Skirmuntt E.C."/>
            <person name="Katzourakis A."/>
            <person name="Burkitt-Gray L."/>
            <person name="Ray D.A."/>
            <person name="Sullivan K.A.M."/>
            <person name="Roscito J.G."/>
            <person name="Kirilenko B.M."/>
            <person name="Davalos L.M."/>
            <person name="Corthals A.P."/>
            <person name="Power M.L."/>
            <person name="Jones G."/>
            <person name="Ransome R.D."/>
            <person name="Dechmann D.K.N."/>
            <person name="Locatelli A.G."/>
            <person name="Puechmaille S.J."/>
            <person name="Fedrigo O."/>
            <person name="Jarvis E.D."/>
            <person name="Hiller M."/>
            <person name="Vernes S.C."/>
            <person name="Myers E.W."/>
            <person name="Teeling E.C."/>
        </authorList>
    </citation>
    <scope>NUCLEOTIDE SEQUENCE [LARGE SCALE GENOMIC DNA]</scope>
    <source>
        <strain evidence="1">MMyoMyo1</strain>
        <tissue evidence="1">Flight muscle</tissue>
    </source>
</reference>
<dbReference type="EMBL" id="JABWUV010000001">
    <property type="protein sequence ID" value="KAF6387697.1"/>
    <property type="molecule type" value="Genomic_DNA"/>
</dbReference>
<gene>
    <name evidence="1" type="ORF">mMyoMyo1_008152</name>
</gene>
<protein>
    <submittedName>
        <fullName evidence="1">Uncharacterized protein</fullName>
    </submittedName>
</protein>
<dbReference type="AlphaFoldDB" id="A0A7J8AM85"/>
<organism evidence="1 2">
    <name type="scientific">Myotis myotis</name>
    <name type="common">Greater mouse-eared bat</name>
    <name type="synonym">Vespertilio myotis</name>
    <dbReference type="NCBI Taxonomy" id="51298"/>
    <lineage>
        <taxon>Eukaryota</taxon>
        <taxon>Metazoa</taxon>
        <taxon>Chordata</taxon>
        <taxon>Craniata</taxon>
        <taxon>Vertebrata</taxon>
        <taxon>Euteleostomi</taxon>
        <taxon>Mammalia</taxon>
        <taxon>Eutheria</taxon>
        <taxon>Laurasiatheria</taxon>
        <taxon>Chiroptera</taxon>
        <taxon>Yangochiroptera</taxon>
        <taxon>Vespertilionidae</taxon>
        <taxon>Myotis</taxon>
    </lineage>
</organism>
<comment type="caution">
    <text evidence="1">The sequence shown here is derived from an EMBL/GenBank/DDBJ whole genome shotgun (WGS) entry which is preliminary data.</text>
</comment>
<keyword evidence="2" id="KW-1185">Reference proteome</keyword>
<dbReference type="Proteomes" id="UP000527355">
    <property type="component" value="Unassembled WGS sequence"/>
</dbReference>
<evidence type="ECO:0000313" key="1">
    <source>
        <dbReference type="EMBL" id="KAF6387697.1"/>
    </source>
</evidence>